<dbReference type="PANTHER" id="PTHR14136">
    <property type="entry name" value="BTB_POZ DOMAIN-CONTAINING PROTEIN KCTD9"/>
    <property type="match status" value="1"/>
</dbReference>
<evidence type="ECO:0000313" key="1">
    <source>
        <dbReference type="EMBL" id="EGA69488.1"/>
    </source>
</evidence>
<reference evidence="1 2" key="1">
    <citation type="journal article" date="2012" name="Int. J. Syst. Evol. Microbiol.">
        <title>Vibrio caribbeanicus sp. nov., isolated from the marine sponge Scleritoderma cyanea.</title>
        <authorList>
            <person name="Hoffmann M."/>
            <person name="Monday S.R."/>
            <person name="Allard M.W."/>
            <person name="Strain E.A."/>
            <person name="Whittaker P."/>
            <person name="Naum M."/>
            <person name="McCarthy P.J."/>
            <person name="Lopez J.V."/>
            <person name="Fischer M."/>
            <person name="Brown E.W."/>
        </authorList>
    </citation>
    <scope>NUCLEOTIDE SEQUENCE [LARGE SCALE GENOMIC DNA]</scope>
    <source>
        <strain evidence="2">DSMZ 21326</strain>
    </source>
</reference>
<sequence length="216" mass="24891">MNHNNETFIAHDFSNMDLQQVTFQDCQFYLCRFDRADLRDAKFVRCSFIEPRSLEGCSFQHANLKDVSFLDCNLAMSQFVGADCFGAEFRQCDLKGANFQRANFVNRINHKSYFCSIFITGCNLTYSNFERALMEKCDLFENRWNGANLFGVSFLGADLSRGEFSSEQWQSANFEQADLTHVDLEGVDLRKTSLYGAKICDWQQQQLLESFGLILV</sequence>
<dbReference type="Pfam" id="PF13599">
    <property type="entry name" value="Pentapeptide_4"/>
    <property type="match status" value="1"/>
</dbReference>
<dbReference type="GeneID" id="95570182"/>
<comment type="caution">
    <text evidence="1">The sequence shown here is derived from an EMBL/GenBank/DDBJ whole genome shotgun (WGS) entry which is preliminary data.</text>
</comment>
<dbReference type="eggNOG" id="COG1357">
    <property type="taxonomic scope" value="Bacteria"/>
</dbReference>
<organism evidence="1 2">
    <name type="scientific">Vibrio sinaloensis DSM 21326</name>
    <dbReference type="NCBI Taxonomy" id="945550"/>
    <lineage>
        <taxon>Bacteria</taxon>
        <taxon>Pseudomonadati</taxon>
        <taxon>Pseudomonadota</taxon>
        <taxon>Gammaproteobacteria</taxon>
        <taxon>Vibrionales</taxon>
        <taxon>Vibrionaceae</taxon>
        <taxon>Vibrio</taxon>
        <taxon>Vibrio oreintalis group</taxon>
    </lineage>
</organism>
<name>E8M9D2_PHOS4</name>
<dbReference type="Proteomes" id="UP000006228">
    <property type="component" value="Unassembled WGS sequence"/>
</dbReference>
<dbReference type="InterPro" id="IPR001646">
    <property type="entry name" value="5peptide_repeat"/>
</dbReference>
<dbReference type="AlphaFoldDB" id="E8M9D2"/>
<dbReference type="Pfam" id="PF00805">
    <property type="entry name" value="Pentapeptide"/>
    <property type="match status" value="1"/>
</dbReference>
<dbReference type="NCBIfam" id="NF033086">
    <property type="entry name" value="penta_rpt_Qnr"/>
    <property type="match status" value="1"/>
</dbReference>
<protein>
    <recommendedName>
        <fullName evidence="3">Fluoroquinolone resistance protein</fullName>
    </recommendedName>
</protein>
<dbReference type="Gene3D" id="2.160.20.80">
    <property type="entry name" value="E3 ubiquitin-protein ligase SopA"/>
    <property type="match status" value="1"/>
</dbReference>
<dbReference type="OrthoDB" id="156143at2"/>
<evidence type="ECO:0008006" key="3">
    <source>
        <dbReference type="Google" id="ProtNLM"/>
    </source>
</evidence>
<dbReference type="PANTHER" id="PTHR14136:SF17">
    <property type="entry name" value="BTB_POZ DOMAIN-CONTAINING PROTEIN KCTD9"/>
    <property type="match status" value="1"/>
</dbReference>
<accession>E8M9D2</accession>
<dbReference type="EMBL" id="AEVT01000083">
    <property type="protein sequence ID" value="EGA69488.1"/>
    <property type="molecule type" value="Genomic_DNA"/>
</dbReference>
<dbReference type="InterPro" id="IPR051082">
    <property type="entry name" value="Pentapeptide-BTB/POZ_domain"/>
</dbReference>
<dbReference type="RefSeq" id="WP_008078531.1">
    <property type="nucleotide sequence ID" value="NZ_AEVT01000083.1"/>
</dbReference>
<evidence type="ECO:0000313" key="2">
    <source>
        <dbReference type="Proteomes" id="UP000006228"/>
    </source>
</evidence>
<gene>
    <name evidence="1" type="ORF">VISI1226_09919</name>
</gene>
<proteinExistence type="predicted"/>
<dbReference type="SUPFAM" id="SSF141571">
    <property type="entry name" value="Pentapeptide repeat-like"/>
    <property type="match status" value="2"/>
</dbReference>